<reference evidence="2 3" key="2">
    <citation type="journal article" date="2019" name="G3 (Bethesda)">
        <title>Hybrid Assembly of the Genome of the Entomopathogenic Nematode Steinernema carpocapsae Identifies the X-Chromosome.</title>
        <authorList>
            <person name="Serra L."/>
            <person name="Macchietto M."/>
            <person name="Macias-Munoz A."/>
            <person name="McGill C.J."/>
            <person name="Rodriguez I.M."/>
            <person name="Rodriguez B."/>
            <person name="Murad R."/>
            <person name="Mortazavi A."/>
        </authorList>
    </citation>
    <scope>NUCLEOTIDE SEQUENCE [LARGE SCALE GENOMIC DNA]</scope>
    <source>
        <strain evidence="2 3">ALL</strain>
    </source>
</reference>
<organism evidence="2 3">
    <name type="scientific">Steinernema carpocapsae</name>
    <name type="common">Entomopathogenic nematode</name>
    <dbReference type="NCBI Taxonomy" id="34508"/>
    <lineage>
        <taxon>Eukaryota</taxon>
        <taxon>Metazoa</taxon>
        <taxon>Ecdysozoa</taxon>
        <taxon>Nematoda</taxon>
        <taxon>Chromadorea</taxon>
        <taxon>Rhabditida</taxon>
        <taxon>Tylenchina</taxon>
        <taxon>Panagrolaimomorpha</taxon>
        <taxon>Strongyloidoidea</taxon>
        <taxon>Steinernematidae</taxon>
        <taxon>Steinernema</taxon>
    </lineage>
</organism>
<accession>A0A4U5MN86</accession>
<keyword evidence="1" id="KW-0732">Signal</keyword>
<sequence length="293" mass="31306">MQKWDMASIKLSPQSANHHPITLMFRLLVASVLLVSICGKKLGEVCENDFATRTSDCDAPLECNLENPSFCFQPCTTDKDCDEGTCTRNECMSLNKLDPAKAATTTPKAGTTPTVVTTTPKAVTITAGAATTTPAPAVTDPESPVCKSDEDCDADAKCDLSEKDKNGYGQCKKLATLDPEEENNGTPCDPTKANECAGFFGLCDPANKVCVSMFDHTCQANTDCPVGFVVASVTRNASQPLLLSPSLQLSTRLSHESLVVLPLNRSQLCGSPRSWSSFRLSSAEASLQQRSLL</sequence>
<dbReference type="AlphaFoldDB" id="A0A4U5MN86"/>
<proteinExistence type="predicted"/>
<comment type="caution">
    <text evidence="2">The sequence shown here is derived from an EMBL/GenBank/DDBJ whole genome shotgun (WGS) entry which is preliminary data.</text>
</comment>
<gene>
    <name evidence="2" type="ORF">L596_022625</name>
</gene>
<name>A0A4U5MN86_STECR</name>
<evidence type="ECO:0008006" key="4">
    <source>
        <dbReference type="Google" id="ProtNLM"/>
    </source>
</evidence>
<protein>
    <recommendedName>
        <fullName evidence="4">WAP domain-containing protein</fullName>
    </recommendedName>
</protein>
<feature type="signal peptide" evidence="1">
    <location>
        <begin position="1"/>
        <end position="43"/>
    </location>
</feature>
<evidence type="ECO:0000256" key="1">
    <source>
        <dbReference type="SAM" id="SignalP"/>
    </source>
</evidence>
<dbReference type="Proteomes" id="UP000298663">
    <property type="component" value="Unassembled WGS sequence"/>
</dbReference>
<feature type="chain" id="PRO_5021019703" description="WAP domain-containing protein" evidence="1">
    <location>
        <begin position="44"/>
        <end position="293"/>
    </location>
</feature>
<dbReference type="EMBL" id="AZBU02000007">
    <property type="protein sequence ID" value="TKR70623.1"/>
    <property type="molecule type" value="Genomic_DNA"/>
</dbReference>
<keyword evidence="3" id="KW-1185">Reference proteome</keyword>
<evidence type="ECO:0000313" key="3">
    <source>
        <dbReference type="Proteomes" id="UP000298663"/>
    </source>
</evidence>
<reference evidence="2 3" key="1">
    <citation type="journal article" date="2015" name="Genome Biol.">
        <title>Comparative genomics of Steinernema reveals deeply conserved gene regulatory networks.</title>
        <authorList>
            <person name="Dillman A.R."/>
            <person name="Macchietto M."/>
            <person name="Porter C.F."/>
            <person name="Rogers A."/>
            <person name="Williams B."/>
            <person name="Antoshechkin I."/>
            <person name="Lee M.M."/>
            <person name="Goodwin Z."/>
            <person name="Lu X."/>
            <person name="Lewis E.E."/>
            <person name="Goodrich-Blair H."/>
            <person name="Stock S.P."/>
            <person name="Adams B.J."/>
            <person name="Sternberg P.W."/>
            <person name="Mortazavi A."/>
        </authorList>
    </citation>
    <scope>NUCLEOTIDE SEQUENCE [LARGE SCALE GENOMIC DNA]</scope>
    <source>
        <strain evidence="2 3">ALL</strain>
    </source>
</reference>
<evidence type="ECO:0000313" key="2">
    <source>
        <dbReference type="EMBL" id="TKR70623.1"/>
    </source>
</evidence>